<name>A0AAW1IVU4_POPJA</name>
<organism evidence="1 2">
    <name type="scientific">Popillia japonica</name>
    <name type="common">Japanese beetle</name>
    <dbReference type="NCBI Taxonomy" id="7064"/>
    <lineage>
        <taxon>Eukaryota</taxon>
        <taxon>Metazoa</taxon>
        <taxon>Ecdysozoa</taxon>
        <taxon>Arthropoda</taxon>
        <taxon>Hexapoda</taxon>
        <taxon>Insecta</taxon>
        <taxon>Pterygota</taxon>
        <taxon>Neoptera</taxon>
        <taxon>Endopterygota</taxon>
        <taxon>Coleoptera</taxon>
        <taxon>Polyphaga</taxon>
        <taxon>Scarabaeiformia</taxon>
        <taxon>Scarabaeidae</taxon>
        <taxon>Rutelinae</taxon>
        <taxon>Popillia</taxon>
    </lineage>
</organism>
<evidence type="ECO:0000313" key="1">
    <source>
        <dbReference type="EMBL" id="KAK9693954.1"/>
    </source>
</evidence>
<dbReference type="EMBL" id="JASPKY010000527">
    <property type="protein sequence ID" value="KAK9693954.1"/>
    <property type="molecule type" value="Genomic_DNA"/>
</dbReference>
<proteinExistence type="predicted"/>
<dbReference type="Proteomes" id="UP001458880">
    <property type="component" value="Unassembled WGS sequence"/>
</dbReference>
<dbReference type="AlphaFoldDB" id="A0AAW1IVU4"/>
<evidence type="ECO:0000313" key="2">
    <source>
        <dbReference type="Proteomes" id="UP001458880"/>
    </source>
</evidence>
<reference evidence="1 2" key="1">
    <citation type="journal article" date="2024" name="BMC Genomics">
        <title>De novo assembly and annotation of Popillia japonica's genome with initial clues to its potential as an invasive pest.</title>
        <authorList>
            <person name="Cucini C."/>
            <person name="Boschi S."/>
            <person name="Funari R."/>
            <person name="Cardaioli E."/>
            <person name="Iannotti N."/>
            <person name="Marturano G."/>
            <person name="Paoli F."/>
            <person name="Bruttini M."/>
            <person name="Carapelli A."/>
            <person name="Frati F."/>
            <person name="Nardi F."/>
        </authorList>
    </citation>
    <scope>NUCLEOTIDE SEQUENCE [LARGE SCALE GENOMIC DNA]</scope>
    <source>
        <strain evidence="1">DMR45628</strain>
    </source>
</reference>
<comment type="caution">
    <text evidence="1">The sequence shown here is derived from an EMBL/GenBank/DDBJ whole genome shotgun (WGS) entry which is preliminary data.</text>
</comment>
<accession>A0AAW1IVU4</accession>
<keyword evidence="2" id="KW-1185">Reference proteome</keyword>
<gene>
    <name evidence="1" type="ORF">QE152_g33837</name>
</gene>
<sequence length="105" mass="12222">MEGNSTAADTTKTIHTVFTIEPFTTKVQWGRWVKRLEGAFKIFSVPDDMKSNYLLHYMGPESYDILCDKLSPDTPETKPYDELVKMMQDHYNPQPLEIAGNFRFR</sequence>
<protein>
    <submittedName>
        <fullName evidence="1">Uncharacterized protein</fullName>
    </submittedName>
</protein>